<protein>
    <submittedName>
        <fullName evidence="2">Uncharacterized protein</fullName>
    </submittedName>
</protein>
<proteinExistence type="predicted"/>
<name>A0A8X6HDU3_TRICU</name>
<dbReference type="AlphaFoldDB" id="A0A8X6HDU3"/>
<organism evidence="2 3">
    <name type="scientific">Trichonephila clavata</name>
    <name type="common">Joro spider</name>
    <name type="synonym">Nephila clavata</name>
    <dbReference type="NCBI Taxonomy" id="2740835"/>
    <lineage>
        <taxon>Eukaryota</taxon>
        <taxon>Metazoa</taxon>
        <taxon>Ecdysozoa</taxon>
        <taxon>Arthropoda</taxon>
        <taxon>Chelicerata</taxon>
        <taxon>Arachnida</taxon>
        <taxon>Araneae</taxon>
        <taxon>Araneomorphae</taxon>
        <taxon>Entelegynae</taxon>
        <taxon>Araneoidea</taxon>
        <taxon>Nephilidae</taxon>
        <taxon>Trichonephila</taxon>
    </lineage>
</organism>
<evidence type="ECO:0000313" key="2">
    <source>
        <dbReference type="EMBL" id="GFR20973.1"/>
    </source>
</evidence>
<dbReference type="OrthoDB" id="10420100at2759"/>
<accession>A0A8X6HDU3</accession>
<evidence type="ECO:0000313" key="3">
    <source>
        <dbReference type="Proteomes" id="UP000887116"/>
    </source>
</evidence>
<feature type="region of interest" description="Disordered" evidence="1">
    <location>
        <begin position="1"/>
        <end position="85"/>
    </location>
</feature>
<reference evidence="2" key="1">
    <citation type="submission" date="2020-07" db="EMBL/GenBank/DDBJ databases">
        <title>Multicomponent nature underlies the extraordinary mechanical properties of spider dragline silk.</title>
        <authorList>
            <person name="Kono N."/>
            <person name="Nakamura H."/>
            <person name="Mori M."/>
            <person name="Yoshida Y."/>
            <person name="Ohtoshi R."/>
            <person name="Malay A.D."/>
            <person name="Moran D.A.P."/>
            <person name="Tomita M."/>
            <person name="Numata K."/>
            <person name="Arakawa K."/>
        </authorList>
    </citation>
    <scope>NUCLEOTIDE SEQUENCE</scope>
</reference>
<dbReference type="EMBL" id="BMAO01018100">
    <property type="protein sequence ID" value="GFR20973.1"/>
    <property type="molecule type" value="Genomic_DNA"/>
</dbReference>
<sequence>MSTWLRKGGQGEIEFPSNQEERSRKAPAPPKERKERRKEKRNGLRKDGLIIPPKNGHSLSNFAEDIEINGGTGRKKERNSGLFCD</sequence>
<evidence type="ECO:0000256" key="1">
    <source>
        <dbReference type="SAM" id="MobiDB-lite"/>
    </source>
</evidence>
<comment type="caution">
    <text evidence="2">The sequence shown here is derived from an EMBL/GenBank/DDBJ whole genome shotgun (WGS) entry which is preliminary data.</text>
</comment>
<gene>
    <name evidence="2" type="ORF">TNCT_260911</name>
</gene>
<keyword evidence="3" id="KW-1185">Reference proteome</keyword>
<dbReference type="Proteomes" id="UP000887116">
    <property type="component" value="Unassembled WGS sequence"/>
</dbReference>